<evidence type="ECO:0000259" key="3">
    <source>
        <dbReference type="PROSITE" id="PS51371"/>
    </source>
</evidence>
<accession>A0A833GZ43</accession>
<dbReference type="Gene3D" id="3.10.580.10">
    <property type="entry name" value="CBS-domain"/>
    <property type="match status" value="1"/>
</dbReference>
<dbReference type="PROSITE" id="PS51371">
    <property type="entry name" value="CBS"/>
    <property type="match status" value="2"/>
</dbReference>
<evidence type="ECO:0000256" key="1">
    <source>
        <dbReference type="ARBA" id="ARBA00023122"/>
    </source>
</evidence>
<comment type="caution">
    <text evidence="4">The sequence shown here is derived from an EMBL/GenBank/DDBJ whole genome shotgun (WGS) entry which is preliminary data.</text>
</comment>
<dbReference type="EMBL" id="WBUI01000021">
    <property type="protein sequence ID" value="KAB2930377.1"/>
    <property type="molecule type" value="Genomic_DNA"/>
</dbReference>
<evidence type="ECO:0000313" key="4">
    <source>
        <dbReference type="EMBL" id="KAB2930377.1"/>
    </source>
</evidence>
<dbReference type="InterPro" id="IPR051257">
    <property type="entry name" value="Diverse_CBS-Domain"/>
</dbReference>
<sequence length="188" mass="21518">MKALFSAADINAGKLCVLFFPVFRSHDKNKLISNRRFILYTEKLSRTVEPMKPITISELMTPNPITIDPEARAIDQLEIYQKNRIHHLPVKEKGEIIGMLSRKDLDHFISITRMLTTENYDLRVRDIMTTPIFSYYEDVGIDQAAGAMVDNNIHAILVVAKSDDAVVGILTSTDLLKYLSRSKQYRME</sequence>
<dbReference type="SMART" id="SM00116">
    <property type="entry name" value="CBS"/>
    <property type="match status" value="2"/>
</dbReference>
<gene>
    <name evidence="4" type="ORF">F9K24_17080</name>
</gene>
<dbReference type="AlphaFoldDB" id="A0A833GZ43"/>
<dbReference type="SUPFAM" id="SSF54631">
    <property type="entry name" value="CBS-domain pair"/>
    <property type="match status" value="1"/>
</dbReference>
<dbReference type="InterPro" id="IPR046342">
    <property type="entry name" value="CBS_dom_sf"/>
</dbReference>
<organism evidence="4 5">
    <name type="scientific">Leptonema illini</name>
    <dbReference type="NCBI Taxonomy" id="183"/>
    <lineage>
        <taxon>Bacteria</taxon>
        <taxon>Pseudomonadati</taxon>
        <taxon>Spirochaetota</taxon>
        <taxon>Spirochaetia</taxon>
        <taxon>Leptospirales</taxon>
        <taxon>Leptospiraceae</taxon>
        <taxon>Leptonema</taxon>
    </lineage>
</organism>
<dbReference type="InterPro" id="IPR000644">
    <property type="entry name" value="CBS_dom"/>
</dbReference>
<feature type="domain" description="CBS" evidence="3">
    <location>
        <begin position="60"/>
        <end position="122"/>
    </location>
</feature>
<proteinExistence type="predicted"/>
<reference evidence="4 5" key="1">
    <citation type="submission" date="2019-10" db="EMBL/GenBank/DDBJ databases">
        <title>Extracellular Electron Transfer in a Candidatus Methanoperedens spp. Enrichment Culture.</title>
        <authorList>
            <person name="Berger S."/>
            <person name="Rangel Shaw D."/>
            <person name="Berben T."/>
            <person name="In 'T Zandt M."/>
            <person name="Frank J."/>
            <person name="Reimann J."/>
            <person name="Jetten M.S.M."/>
            <person name="Welte C.U."/>
        </authorList>
    </citation>
    <scope>NUCLEOTIDE SEQUENCE [LARGE SCALE GENOMIC DNA]</scope>
    <source>
        <strain evidence="4">SB12</strain>
    </source>
</reference>
<dbReference type="Proteomes" id="UP000460298">
    <property type="component" value="Unassembled WGS sequence"/>
</dbReference>
<evidence type="ECO:0000313" key="5">
    <source>
        <dbReference type="Proteomes" id="UP000460298"/>
    </source>
</evidence>
<keyword evidence="1 2" id="KW-0129">CBS domain</keyword>
<dbReference type="PANTHER" id="PTHR43080:SF2">
    <property type="entry name" value="CBS DOMAIN-CONTAINING PROTEIN"/>
    <property type="match status" value="1"/>
</dbReference>
<protein>
    <submittedName>
        <fullName evidence="4">CBS domain-containing protein</fullName>
    </submittedName>
</protein>
<dbReference type="PANTHER" id="PTHR43080">
    <property type="entry name" value="CBS DOMAIN-CONTAINING PROTEIN CBSX3, MITOCHONDRIAL"/>
    <property type="match status" value="1"/>
</dbReference>
<evidence type="ECO:0000256" key="2">
    <source>
        <dbReference type="PROSITE-ProRule" id="PRU00703"/>
    </source>
</evidence>
<name>A0A833GZ43_9LEPT</name>
<dbReference type="Pfam" id="PF00571">
    <property type="entry name" value="CBS"/>
    <property type="match status" value="2"/>
</dbReference>
<dbReference type="OrthoDB" id="9802114at2"/>
<feature type="domain" description="CBS" evidence="3">
    <location>
        <begin position="128"/>
        <end position="185"/>
    </location>
</feature>